<feature type="domain" description="Aerotolerance regulator N-terminal" evidence="2">
    <location>
        <begin position="1"/>
        <end position="76"/>
    </location>
</feature>
<evidence type="ECO:0000313" key="3">
    <source>
        <dbReference type="EMBL" id="SNR65038.1"/>
    </source>
</evidence>
<dbReference type="InterPro" id="IPR011933">
    <property type="entry name" value="Double_TM_dom"/>
</dbReference>
<dbReference type="RefSeq" id="WP_089261462.1">
    <property type="nucleotide sequence ID" value="NZ_FZNV01000004.1"/>
</dbReference>
<dbReference type="NCBIfam" id="TIGR02226">
    <property type="entry name" value="two_anch"/>
    <property type="match status" value="1"/>
</dbReference>
<feature type="transmembrane region" description="Helical" evidence="1">
    <location>
        <begin position="56"/>
        <end position="78"/>
    </location>
</feature>
<gene>
    <name evidence="3" type="ORF">SAMN04488009_2976</name>
</gene>
<evidence type="ECO:0000313" key="4">
    <source>
        <dbReference type="Proteomes" id="UP000198337"/>
    </source>
</evidence>
<proteinExistence type="predicted"/>
<evidence type="ECO:0000256" key="1">
    <source>
        <dbReference type="SAM" id="Phobius"/>
    </source>
</evidence>
<dbReference type="Pfam" id="PF07584">
    <property type="entry name" value="BatA"/>
    <property type="match status" value="1"/>
</dbReference>
<accession>A0ABY1SJK7</accession>
<keyword evidence="4" id="KW-1185">Reference proteome</keyword>
<dbReference type="PANTHER" id="PTHR37464">
    <property type="entry name" value="BLL2463 PROTEIN"/>
    <property type="match status" value="1"/>
</dbReference>
<keyword evidence="1" id="KW-0472">Membrane</keyword>
<sequence>MQFKYPEILWGLLLLLIPIFIHLFQLRRFKKTPFTNVKFLQLVVSESRKSSTLKKWLLLLSRLGLIAAVVISFAQPFFANETALKEKETVFYLDNSYSMDGKNENGSILYNAIQEFIKNTPQDQLFTLFTNTSVFKNITIKDIQNDLLEITPSADQLTINDILLKGNTLFSKLNDVQKNLVLISDFQRRMGGIIPQDSIMEINIFYLNPLNHTINNSSVDSVYIENRTNETIDIAATLTTNTSEESLPVSLYNDQTLIAKTAAKFNKNQKAKVTFSINANEKILGKVTITDNGLEYDNQFYFNIDEKSKIKVLVIGKPANEFLDRIYYEEEFELTSTSLSQLNYSDIENQHLIIINEIDELPSSLATAVKSFHDDGGSFVVIPSTKGDLNSYNQLANFYNTTYYSSTITQKLAISNIKVAHDLFNNVFENNVDNFQFPSVKTYHRMQTIGQVAIEFQNKEPFLVSTDNAHFFATSLSNENSNFQNSPLIVPTFYNMGINSLKLPSLYANIEDNAAIEIPITLQQDENIKVVNETIEFIPLQRALPKKVQLTFMDNPKKAGIYKVMHDQKLLRNISFNENRKESELVYSQIPENNGITSINKYFTERQKDNAINEFWKWFAILAFAFIIMETLLQRFIK</sequence>
<dbReference type="InterPro" id="IPR024163">
    <property type="entry name" value="Aerotolerance_reg_N"/>
</dbReference>
<dbReference type="Proteomes" id="UP000198337">
    <property type="component" value="Unassembled WGS sequence"/>
</dbReference>
<feature type="transmembrane region" description="Helical" evidence="1">
    <location>
        <begin position="615"/>
        <end position="633"/>
    </location>
</feature>
<feature type="transmembrane region" description="Helical" evidence="1">
    <location>
        <begin position="6"/>
        <end position="24"/>
    </location>
</feature>
<evidence type="ECO:0000259" key="2">
    <source>
        <dbReference type="Pfam" id="PF07584"/>
    </source>
</evidence>
<reference evidence="3 4" key="1">
    <citation type="submission" date="2017-06" db="EMBL/GenBank/DDBJ databases">
        <authorList>
            <person name="Varghese N."/>
            <person name="Submissions S."/>
        </authorList>
    </citation>
    <scope>NUCLEOTIDE SEQUENCE [LARGE SCALE GENOMIC DNA]</scope>
    <source>
        <strain evidence="3 4">DSM 19840</strain>
    </source>
</reference>
<organism evidence="3 4">
    <name type="scientific">Maribacter sedimenticola</name>
    <dbReference type="NCBI Taxonomy" id="228956"/>
    <lineage>
        <taxon>Bacteria</taxon>
        <taxon>Pseudomonadati</taxon>
        <taxon>Bacteroidota</taxon>
        <taxon>Flavobacteriia</taxon>
        <taxon>Flavobacteriales</taxon>
        <taxon>Flavobacteriaceae</taxon>
        <taxon>Maribacter</taxon>
    </lineage>
</organism>
<protein>
    <submittedName>
        <fullName evidence="3">N-terminal double-transmembrane domain-containing protein</fullName>
    </submittedName>
</protein>
<dbReference type="PANTHER" id="PTHR37464:SF1">
    <property type="entry name" value="BLL2463 PROTEIN"/>
    <property type="match status" value="1"/>
</dbReference>
<keyword evidence="1" id="KW-0812">Transmembrane</keyword>
<keyword evidence="1" id="KW-1133">Transmembrane helix</keyword>
<name>A0ABY1SJK7_9FLAO</name>
<comment type="caution">
    <text evidence="3">The sequence shown here is derived from an EMBL/GenBank/DDBJ whole genome shotgun (WGS) entry which is preliminary data.</text>
</comment>
<dbReference type="EMBL" id="FZNV01000004">
    <property type="protein sequence ID" value="SNR65038.1"/>
    <property type="molecule type" value="Genomic_DNA"/>
</dbReference>